<dbReference type="GO" id="GO:0016301">
    <property type="term" value="F:kinase activity"/>
    <property type="evidence" value="ECO:0007669"/>
    <property type="project" value="UniProtKB-KW"/>
</dbReference>
<dbReference type="InterPro" id="IPR029056">
    <property type="entry name" value="Ribokinase-like"/>
</dbReference>
<dbReference type="AlphaFoldDB" id="A0A0F5FQH9"/>
<dbReference type="InterPro" id="IPR002173">
    <property type="entry name" value="Carboh/pur_kinase_PfkB_CS"/>
</dbReference>
<evidence type="ECO:0000313" key="4">
    <source>
        <dbReference type="EMBL" id="KKB11068.1"/>
    </source>
</evidence>
<keyword evidence="2 4" id="KW-0418">Kinase</keyword>
<evidence type="ECO:0000313" key="5">
    <source>
        <dbReference type="Proteomes" id="UP000033632"/>
    </source>
</evidence>
<comment type="caution">
    <text evidence="4">The sequence shown here is derived from an EMBL/GenBank/DDBJ whole genome shotgun (WGS) entry which is preliminary data.</text>
</comment>
<dbReference type="PATRIC" id="fig|443610.3.peg.1252"/>
<evidence type="ECO:0000256" key="2">
    <source>
        <dbReference type="ARBA" id="ARBA00022777"/>
    </source>
</evidence>
<reference evidence="4 5" key="1">
    <citation type="submission" date="2015-03" db="EMBL/GenBank/DDBJ databases">
        <authorList>
            <person name="Hassan Y.I."/>
            <person name="Lepp D."/>
            <person name="Li X.-Z."/>
            <person name="Zhou T."/>
        </authorList>
    </citation>
    <scope>NUCLEOTIDE SEQUENCE [LARGE SCALE GENOMIC DNA]</scope>
    <source>
        <strain evidence="4 5">BD-c194</strain>
    </source>
</reference>
<protein>
    <submittedName>
        <fullName evidence="4">Ribokinase</fullName>
    </submittedName>
</protein>
<feature type="domain" description="Carbohydrate kinase PfkB" evidence="3">
    <location>
        <begin position="4"/>
        <end position="292"/>
    </location>
</feature>
<dbReference type="Gene3D" id="3.40.1190.20">
    <property type="match status" value="1"/>
</dbReference>
<evidence type="ECO:0000256" key="1">
    <source>
        <dbReference type="ARBA" id="ARBA00022679"/>
    </source>
</evidence>
<dbReference type="Pfam" id="PF00294">
    <property type="entry name" value="PfkB"/>
    <property type="match status" value="1"/>
</dbReference>
<accession>A0A0F5FQH9</accession>
<dbReference type="PANTHER" id="PTHR10584:SF167">
    <property type="entry name" value="PFKB DOMAIN PROTEIN"/>
    <property type="match status" value="1"/>
</dbReference>
<evidence type="ECO:0000259" key="3">
    <source>
        <dbReference type="Pfam" id="PF00294"/>
    </source>
</evidence>
<dbReference type="STRING" id="443610.VE25_14915"/>
<sequence length="294" mass="30012">MSRRILVVGDVMTDVIVLPDGPMVLGSDRRARIRQRPGGSGANQAVWLGALGAQVTFAGRVGIADRERWDAYFTARGVRPLLAADAEQPSGVLVTILDAAGERSFLTDRGANLNLSPSDLPDALLDGVAVLAVSGYSLFEPGPRAAVTDLMARARARDIAIAIDPASAGFIEEVGADAFLGWTAGATLILANADEAQALTGPADRQAQVRALAAHFATVVVKCGATGAVLGDAGGIRLERLAPKVETVDSTGAGDAFAAGFLKAWCEGTDEAACLEAGIAAGARAVATIGGQPL</sequence>
<organism evidence="4 5">
    <name type="scientific">Devosia geojensis</name>
    <dbReference type="NCBI Taxonomy" id="443610"/>
    <lineage>
        <taxon>Bacteria</taxon>
        <taxon>Pseudomonadati</taxon>
        <taxon>Pseudomonadota</taxon>
        <taxon>Alphaproteobacteria</taxon>
        <taxon>Hyphomicrobiales</taxon>
        <taxon>Devosiaceae</taxon>
        <taxon>Devosia</taxon>
    </lineage>
</organism>
<keyword evidence="1" id="KW-0808">Transferase</keyword>
<dbReference type="SUPFAM" id="SSF53613">
    <property type="entry name" value="Ribokinase-like"/>
    <property type="match status" value="1"/>
</dbReference>
<proteinExistence type="predicted"/>
<name>A0A0F5FQH9_9HYPH</name>
<dbReference type="OrthoDB" id="9775849at2"/>
<dbReference type="InterPro" id="IPR011611">
    <property type="entry name" value="PfkB_dom"/>
</dbReference>
<dbReference type="PANTHER" id="PTHR10584">
    <property type="entry name" value="SUGAR KINASE"/>
    <property type="match status" value="1"/>
</dbReference>
<keyword evidence="5" id="KW-1185">Reference proteome</keyword>
<gene>
    <name evidence="4" type="ORF">VE25_14915</name>
</gene>
<dbReference type="PROSITE" id="PS00584">
    <property type="entry name" value="PFKB_KINASES_2"/>
    <property type="match status" value="1"/>
</dbReference>
<dbReference type="Proteomes" id="UP000033632">
    <property type="component" value="Unassembled WGS sequence"/>
</dbReference>
<dbReference type="EMBL" id="JZEX01000124">
    <property type="protein sequence ID" value="KKB11068.1"/>
    <property type="molecule type" value="Genomic_DNA"/>
</dbReference>
<dbReference type="RefSeq" id="WP_046109427.1">
    <property type="nucleotide sequence ID" value="NZ_JZEX01000124.1"/>
</dbReference>
<dbReference type="PROSITE" id="PS00583">
    <property type="entry name" value="PFKB_KINASES_1"/>
    <property type="match status" value="1"/>
</dbReference>